<comment type="caution">
    <text evidence="1">The sequence shown here is derived from an EMBL/GenBank/DDBJ whole genome shotgun (WGS) entry which is preliminary data.</text>
</comment>
<dbReference type="InterPro" id="IPR057116">
    <property type="entry name" value="Pam3_gp32"/>
</dbReference>
<dbReference type="AlphaFoldDB" id="A0A0F8YQN7"/>
<organism evidence="1">
    <name type="scientific">marine sediment metagenome</name>
    <dbReference type="NCBI Taxonomy" id="412755"/>
    <lineage>
        <taxon>unclassified sequences</taxon>
        <taxon>metagenomes</taxon>
        <taxon>ecological metagenomes</taxon>
    </lineage>
</organism>
<evidence type="ECO:0000313" key="1">
    <source>
        <dbReference type="EMBL" id="KKK83753.1"/>
    </source>
</evidence>
<reference evidence="1" key="1">
    <citation type="journal article" date="2015" name="Nature">
        <title>Complex archaea that bridge the gap between prokaryotes and eukaryotes.</title>
        <authorList>
            <person name="Spang A."/>
            <person name="Saw J.H."/>
            <person name="Jorgensen S.L."/>
            <person name="Zaremba-Niedzwiedzka K."/>
            <person name="Martijn J."/>
            <person name="Lind A.E."/>
            <person name="van Eijk R."/>
            <person name="Schleper C."/>
            <person name="Guy L."/>
            <person name="Ettema T.J."/>
        </authorList>
    </citation>
    <scope>NUCLEOTIDE SEQUENCE</scope>
</reference>
<dbReference type="EMBL" id="LAZR01052076">
    <property type="protein sequence ID" value="KKK83753.1"/>
    <property type="molecule type" value="Genomic_DNA"/>
</dbReference>
<proteinExistence type="predicted"/>
<name>A0A0F8YQN7_9ZZZZ</name>
<gene>
    <name evidence="1" type="ORF">LCGC14_2790210</name>
</gene>
<accession>A0A0F8YQN7</accession>
<protein>
    <submittedName>
        <fullName evidence="1">Uncharacterized protein</fullName>
    </submittedName>
</protein>
<sequence length="127" mass="14262">MSKVYIVNHAGHDYSAAQRWGDLVSITTGHVSQGSLDRLLYDVSVHISKSEPLDWLLPSGLLVLNVIASALWLRKHGELRLLIRDRKFSTYREMTLSSSHLDYLIQSVSADENEDAKTSRTRPEGGL</sequence>
<dbReference type="Pfam" id="PF23992">
    <property type="entry name" value="Pam3_gp32"/>
    <property type="match status" value="1"/>
</dbReference>